<comment type="caution">
    <text evidence="4">The sequence shown here is derived from an EMBL/GenBank/DDBJ whole genome shotgun (WGS) entry which is preliminary data.</text>
</comment>
<accession>A0A327NA59</accession>
<organism evidence="4 5">
    <name type="scientific">Pseudomonas fluorescens</name>
    <dbReference type="NCBI Taxonomy" id="294"/>
    <lineage>
        <taxon>Bacteria</taxon>
        <taxon>Pseudomonadati</taxon>
        <taxon>Pseudomonadota</taxon>
        <taxon>Gammaproteobacteria</taxon>
        <taxon>Pseudomonadales</taxon>
        <taxon>Pseudomonadaceae</taxon>
        <taxon>Pseudomonas</taxon>
    </lineage>
</organism>
<evidence type="ECO:0000256" key="3">
    <source>
        <dbReference type="ARBA" id="ARBA00022679"/>
    </source>
</evidence>
<name>A0A327NA59_PSEFL</name>
<sequence>MNLKQVAVVFNGVPSYTSTKKDQTAPTILFLGRLSANKGTGELIAAMREVTQKVPNSVLELGGDGDIETYRQQALDLPNVRFLGWVDDADRRAALARAAIYCLPSWNEGLPMSVLEAMSAGLPVISTPVGGIPEAVADGVTGLLVQPGDTKGLATALCQLLLDPATATAMGSKGQICHRDRFSAESMGRSCLEVYASCVKR</sequence>
<protein>
    <recommendedName>
        <fullName evidence="6">D-inositol-3-phosphate glycosyltransferase</fullName>
    </recommendedName>
</protein>
<dbReference type="CDD" id="cd03801">
    <property type="entry name" value="GT4_PimA-like"/>
    <property type="match status" value="1"/>
</dbReference>
<dbReference type="SUPFAM" id="SSF53756">
    <property type="entry name" value="UDP-Glycosyltransferase/glycogen phosphorylase"/>
    <property type="match status" value="1"/>
</dbReference>
<evidence type="ECO:0000313" key="5">
    <source>
        <dbReference type="Proteomes" id="UP000249493"/>
    </source>
</evidence>
<dbReference type="GO" id="GO:0016757">
    <property type="term" value="F:glycosyltransferase activity"/>
    <property type="evidence" value="ECO:0007669"/>
    <property type="project" value="UniProtKB-KW"/>
</dbReference>
<dbReference type="Gene3D" id="3.40.50.2000">
    <property type="entry name" value="Glycogen Phosphorylase B"/>
    <property type="match status" value="2"/>
</dbReference>
<evidence type="ECO:0000313" key="4">
    <source>
        <dbReference type="EMBL" id="RAI71104.1"/>
    </source>
</evidence>
<dbReference type="PANTHER" id="PTHR12526">
    <property type="entry name" value="GLYCOSYLTRANSFERASE"/>
    <property type="match status" value="1"/>
</dbReference>
<proteinExistence type="inferred from homology"/>
<dbReference type="Pfam" id="PF13692">
    <property type="entry name" value="Glyco_trans_1_4"/>
    <property type="match status" value="1"/>
</dbReference>
<evidence type="ECO:0000256" key="1">
    <source>
        <dbReference type="ARBA" id="ARBA00009481"/>
    </source>
</evidence>
<comment type="similarity">
    <text evidence="1">Belongs to the glycosyltransferase group 1 family. Glycosyltransferase 4 subfamily.</text>
</comment>
<reference evidence="4 5" key="1">
    <citation type="submission" date="2018-06" db="EMBL/GenBank/DDBJ databases">
        <authorList>
            <person name="Zhirakovskaya E."/>
        </authorList>
    </citation>
    <scope>NUCLEOTIDE SEQUENCE [LARGE SCALE GENOMIC DNA]</scope>
    <source>
        <strain evidence="4 5">LY3</strain>
    </source>
</reference>
<dbReference type="PANTHER" id="PTHR12526:SF640">
    <property type="entry name" value="COLANIC ACID BIOSYNTHESIS GLYCOSYLTRANSFERASE WCAL-RELATED"/>
    <property type="match status" value="1"/>
</dbReference>
<keyword evidence="2" id="KW-0328">Glycosyltransferase</keyword>
<keyword evidence="3" id="KW-0808">Transferase</keyword>
<evidence type="ECO:0008006" key="6">
    <source>
        <dbReference type="Google" id="ProtNLM"/>
    </source>
</evidence>
<dbReference type="AlphaFoldDB" id="A0A327NA59"/>
<dbReference type="EMBL" id="QLIN01000003">
    <property type="protein sequence ID" value="RAI71104.1"/>
    <property type="molecule type" value="Genomic_DNA"/>
</dbReference>
<dbReference type="Proteomes" id="UP000249493">
    <property type="component" value="Unassembled WGS sequence"/>
</dbReference>
<gene>
    <name evidence="4" type="ORF">DOZ80_09715</name>
</gene>
<evidence type="ECO:0000256" key="2">
    <source>
        <dbReference type="ARBA" id="ARBA00022676"/>
    </source>
</evidence>